<keyword evidence="4" id="KW-1185">Reference proteome</keyword>
<proteinExistence type="predicted"/>
<dbReference type="Gene3D" id="1.10.287.1490">
    <property type="match status" value="1"/>
</dbReference>
<feature type="coiled-coil region" evidence="1">
    <location>
        <begin position="255"/>
        <end position="303"/>
    </location>
</feature>
<evidence type="ECO:0000313" key="4">
    <source>
        <dbReference type="Proteomes" id="UP000053268"/>
    </source>
</evidence>
<dbReference type="STRING" id="66420.A0A194QE72"/>
<evidence type="ECO:0000256" key="2">
    <source>
        <dbReference type="SAM" id="MobiDB-lite"/>
    </source>
</evidence>
<name>A0A194QE72_PAPXU</name>
<dbReference type="PANTHER" id="PTHR23159">
    <property type="entry name" value="CENTROSOMAL PROTEIN 2"/>
    <property type="match status" value="1"/>
</dbReference>
<feature type="compositionally biased region" description="Basic and acidic residues" evidence="2">
    <location>
        <begin position="2608"/>
        <end position="2620"/>
    </location>
</feature>
<gene>
    <name evidence="3" type="ORF">RR46_06401</name>
</gene>
<feature type="coiled-coil region" evidence="1">
    <location>
        <begin position="82"/>
        <end position="223"/>
    </location>
</feature>
<feature type="coiled-coil region" evidence="1">
    <location>
        <begin position="329"/>
        <end position="459"/>
    </location>
</feature>
<sequence length="2819" mass="327504">MCSKLSASDQEVILKFSKTLMDCSKISPLEVVAAITEACGPDMSTGEGCGRSLVAETPPALRSLHGEVRRLQAALDAERFDRNYLQDELARTNLKLEKLVKDKEQYKIDIVNLKAKISLCCGQEAEARGGETDNSEISKLTKQLQQMEQRLVDVQEELDEVKHERDTLKTKLDNLKCECDRLIVLNQQESSQATQLAEELENERRLSQSLRELVTELRQHNQRNGFDASMLECDDPDTSVQSLQRSFSVCNEVCANVVEVQLGEERAKIEALKQQIQMLQDECNEQQQNVNTFKKIISDKENEIFGLKHRINEEIEDKNNLKCFLDNEITKLNNVVNELEQKLKSQSEQCKMINEKHSHDVKTLQDEKMSLIQSLSDQAKKSDNQIKELKDALDAEKTSRNNMRDDYENRVMKLKEKVLNRNNELVELQNKILQKSEIIEQLSLELRKEKELNNAKINELTNDFAVLNGQKIKIEKDLQEKCLEITKLIHEIQKRDVSIDNLNKDLDTFKTSAANLKEECRILEETKQSLLDDVQNRQVSAEKMRKELDNLRQLHSEEKDKIQCKVDEMCAMVKSLQTQLQNEIDFKIGLQHELEKTQGVITKLSNTNTKLNTELAETVTKMQDKEEIIKTKDLCLQEEREKCLNLKQDFDEVKVDIEKVSNELLQKSQIIEEYEKLNKSLQEEITKNSEKIKTLHTELANVNEEKISLQTSIESLKNEKDNIIKEKELLLQEETKTRAVLKKEYENLQIFIESLKNEKDEIINKKDLLLNKEKETHEVLKKECDSLQNYVESLKNEKDEIIKEKDLLLHKEKETHEVLKKECQSLQTFIESLKNDKDKIIKEKDILLHKEKETHGVLKDEYDNLQKFVESLKNEKDKIIKDKDLLLHKEKETQAVLKKEYENLQTFIESLKNEKDKTIKEKDLLLHKEKETHEELKMECQSLQSFIQSLKIEKDKFMKDTDLLIHKEKETYDVLKKEYNNLQNFVESLKNEKDKIIKDKDLLLHKEKETHEVLKKEYDSLKNNLEKLSSELILKDKLIQDLNNNLEHLNTSFQNKITKGNEAINSLNKDLAKVNAEKQSLQDTIKSLTDEKNEIITEKEEILRKEKEMYNKLKQDDENIKRDLVKISNELTIKDNLLKEYEIKLTKVNNYSQTEISKYTEKIDLLNQDLTNAYTKEQNLMDSIKIMTQEKDAIIKETELLLQKEKEINAEHKQDFNKLNEKMEQLTIDSQEKDKIIQRCENELRHLNKCLQDEINKNTEIIASINVDLKSVNAEKEDLHKTIMSLNDEKNNLITIVNEKTNIILELESERESLSRKMEEKGATIHGLEQKLQEKMLRFMEIENNFGIEISKLMTKLSDAEKTFKDIKAKSNKIIENQELQIQSLNGDIFTLKGKLESSLKEIGKLENNLKDINMKYDKAEKDHQNKCQSLEDANSLLQNEVVLKETCISELNKKNTLLSSLLAEREKEISILRDANNEWKCKKDLIDDNIKVEKERLMNTIEELNTKKEKLSEELKEKSFKVNNLEEELKVYNNEKATLEKEKCLYKALLVELEKDKDNLISDNKKLESEKQELLDGRSNLESNLIKLKTNFDELKHNLVILDEEKTEMINELERTKSCMNTYTDLNTQLKQELEKLKIEKGELIEEKKLIVLKIADIENEKLILENEVIPTLKEENLRLTKLVDEDKTVITNLKELMKEKSEQNDKLSQDNDAEKVTLTNKCQVLEENLTQAELNLDKRNAEINELKKQLEICISDAKQRETELQENNKTLLEQYEEKEMKIHKLIQDLKEERATMSRCEQELQSKEIRVLELKQRLNMAETENREVAQNEKLHFTEILKRKDEECELLRNENNEWKIKMDALEVEFKDEKNSLQDELQTQITNNEQLAKHLELTLQQSNELNNKLFTYNNEITELKKEINDIKNEKDKILSDNNLLIQENNNNIVKLNEVQKEFDVLQNELTLIKKDNVQLKSIVVTYETEITNLEKVIQKVMKQNDLFKENIDNLDIDDKCRVLQEYIIKIEQVLEQRRTEINALKEEIKIVTTEAKVHETDLKQKNEMLTKNLEEKDDVILKINQELAKEKILNCEYQKQVQLHQYDISELEKKLSKLKDGVDRNWEIDTSDVDRIGKCDEVEARGPALQPHPDTQVHSSSSDTHSNTEKNKIISDLERILNDKNRTISNLNSDITYLKSMMAESESEVLDKNKELESSRENCQQLSLQLKKIVHQKNEEIMDLKRQITKMSLTENRASQIIKVSARYQEIIQKRIAEIKSDTVLKELTNYGNATNGDLKRSLNSGSITMEDLENFLETTDRHLRRCAEKRAALQKERDRLLEVNRINESDVINIKKFLTELSVSVKTFNSYKEMYSQKLSRVILLQRTVRREILKVEERLCEEARCKLERTYAAVMQDLVECALNLERWVERCVARAFSSEKMKQAFMSDLDRASLASASFQSAALEAQIDELENSFQKVLEEVARALKGDGGAGGRRAVGGGGTVAEVRAEYEDKLTRMKAKMKELYSQEIEVFKERQRREVEALERELSATRARLAETSGAYEEHIRGLTSEMWRLGERLVERDEDRPRALRAPSLMSLQQMPSSGAATHAEDRSRASDTHSLRSLPVNINNKKKEGRGLHMSDEEGEVFDNRYLRELRSPGEAARGGGVGRASELATPRGRGDPVHRLSELRWRNSLCLPHLKSSYPAETQFVAAHEDDIKAVPANATVGGRQQRKEVGITAYKKPGPPTPSKQAGRLSATDCELRESLRVEAEPHGAGGGAQAGRRTATPSRLRALFTSNRSDAVDVSYLLNHFIKIYF</sequence>
<dbReference type="PANTHER" id="PTHR23159:SF31">
    <property type="entry name" value="CENTROSOME-ASSOCIATED PROTEIN CEP250 ISOFORM X1"/>
    <property type="match status" value="1"/>
</dbReference>
<feature type="coiled-coil region" evidence="1">
    <location>
        <begin position="1195"/>
        <end position="1370"/>
    </location>
</feature>
<feature type="compositionally biased region" description="Polar residues" evidence="2">
    <location>
        <begin position="2595"/>
        <end position="2605"/>
    </location>
</feature>
<feature type="compositionally biased region" description="Polar residues" evidence="2">
    <location>
        <begin position="2151"/>
        <end position="2160"/>
    </location>
</feature>
<evidence type="ECO:0000256" key="1">
    <source>
        <dbReference type="SAM" id="Coils"/>
    </source>
</evidence>
<reference evidence="3 4" key="1">
    <citation type="journal article" date="2015" name="Nat. Commun.">
        <title>Outbred genome sequencing and CRISPR/Cas9 gene editing in butterflies.</title>
        <authorList>
            <person name="Li X."/>
            <person name="Fan D."/>
            <person name="Zhang W."/>
            <person name="Liu G."/>
            <person name="Zhang L."/>
            <person name="Zhao L."/>
            <person name="Fang X."/>
            <person name="Chen L."/>
            <person name="Dong Y."/>
            <person name="Chen Y."/>
            <person name="Ding Y."/>
            <person name="Zhao R."/>
            <person name="Feng M."/>
            <person name="Zhu Y."/>
            <person name="Feng Y."/>
            <person name="Jiang X."/>
            <person name="Zhu D."/>
            <person name="Xiang H."/>
            <person name="Feng X."/>
            <person name="Li S."/>
            <person name="Wang J."/>
            <person name="Zhang G."/>
            <person name="Kronforst M.R."/>
            <person name="Wang W."/>
        </authorList>
    </citation>
    <scope>NUCLEOTIDE SEQUENCE [LARGE SCALE GENOMIC DNA]</scope>
    <source>
        <strain evidence="3">Ya'a_city_454_Px</strain>
        <tissue evidence="3">Whole body</tissue>
    </source>
</reference>
<feature type="region of interest" description="Disordered" evidence="2">
    <location>
        <begin position="2659"/>
        <end position="2683"/>
    </location>
</feature>
<dbReference type="Proteomes" id="UP000053268">
    <property type="component" value="Unassembled WGS sequence"/>
</dbReference>
<accession>A0A194QE72</accession>
<feature type="coiled-coil region" evidence="1">
    <location>
        <begin position="1396"/>
        <end position="1441"/>
    </location>
</feature>
<feature type="region of interest" description="Disordered" evidence="2">
    <location>
        <begin position="2140"/>
        <end position="2164"/>
    </location>
</feature>
<evidence type="ECO:0000313" key="3">
    <source>
        <dbReference type="EMBL" id="KPJ03245.1"/>
    </source>
</evidence>
<feature type="coiled-coil region" evidence="1">
    <location>
        <begin position="2169"/>
        <end position="2231"/>
    </location>
</feature>
<organism evidence="3 4">
    <name type="scientific">Papilio xuthus</name>
    <name type="common">Asian swallowtail butterfly</name>
    <dbReference type="NCBI Taxonomy" id="66420"/>
    <lineage>
        <taxon>Eukaryota</taxon>
        <taxon>Metazoa</taxon>
        <taxon>Ecdysozoa</taxon>
        <taxon>Arthropoda</taxon>
        <taxon>Hexapoda</taxon>
        <taxon>Insecta</taxon>
        <taxon>Pterygota</taxon>
        <taxon>Neoptera</taxon>
        <taxon>Endopterygota</taxon>
        <taxon>Lepidoptera</taxon>
        <taxon>Glossata</taxon>
        <taxon>Ditrysia</taxon>
        <taxon>Papilionoidea</taxon>
        <taxon>Papilionidae</taxon>
        <taxon>Papilioninae</taxon>
        <taxon>Papilio</taxon>
    </lineage>
</organism>
<feature type="coiled-coil region" evidence="1">
    <location>
        <begin position="2452"/>
        <end position="2559"/>
    </location>
</feature>
<feature type="coiled-coil region" evidence="1">
    <location>
        <begin position="1488"/>
        <end position="1648"/>
    </location>
</feature>
<feature type="region of interest" description="Disordered" evidence="2">
    <location>
        <begin position="2583"/>
        <end position="2625"/>
    </location>
</feature>
<dbReference type="EMBL" id="KQ459185">
    <property type="protein sequence ID" value="KPJ03245.1"/>
    <property type="molecule type" value="Genomic_DNA"/>
</dbReference>
<keyword evidence="1" id="KW-0175">Coiled coil</keyword>
<feature type="coiled-coil region" evidence="1">
    <location>
        <begin position="1692"/>
        <end position="2056"/>
    </location>
</feature>
<feature type="coiled-coil region" evidence="1">
    <location>
        <begin position="636"/>
        <end position="1130"/>
    </location>
</feature>
<feature type="coiled-coil region" evidence="1">
    <location>
        <begin position="499"/>
        <end position="561"/>
    </location>
</feature>
<protein>
    <submittedName>
        <fullName evidence="3">227 kDa spindle-and centromere-associated protein</fullName>
    </submittedName>
</protein>